<evidence type="ECO:0000313" key="5">
    <source>
        <dbReference type="EMBL" id="VDI08821.1"/>
    </source>
</evidence>
<name>A0A8B6CR62_MYTGA</name>
<organism evidence="5 6">
    <name type="scientific">Mytilus galloprovincialis</name>
    <name type="common">Mediterranean mussel</name>
    <dbReference type="NCBI Taxonomy" id="29158"/>
    <lineage>
        <taxon>Eukaryota</taxon>
        <taxon>Metazoa</taxon>
        <taxon>Spiralia</taxon>
        <taxon>Lophotrochozoa</taxon>
        <taxon>Mollusca</taxon>
        <taxon>Bivalvia</taxon>
        <taxon>Autobranchia</taxon>
        <taxon>Pteriomorphia</taxon>
        <taxon>Mytilida</taxon>
        <taxon>Mytiloidea</taxon>
        <taxon>Mytilidae</taxon>
        <taxon>Mytilinae</taxon>
        <taxon>Mytilus</taxon>
    </lineage>
</organism>
<dbReference type="FunFam" id="1.10.238.10:FF:000001">
    <property type="entry name" value="Calmodulin 1"/>
    <property type="match status" value="1"/>
</dbReference>
<dbReference type="GO" id="GO:0005509">
    <property type="term" value="F:calcium ion binding"/>
    <property type="evidence" value="ECO:0007669"/>
    <property type="project" value="InterPro"/>
</dbReference>
<protein>
    <recommendedName>
        <fullName evidence="4">EF-hand domain-containing protein</fullName>
    </recommendedName>
</protein>
<keyword evidence="3" id="KW-0514">Muscle protein</keyword>
<dbReference type="InterPro" id="IPR018247">
    <property type="entry name" value="EF_Hand_1_Ca_BS"/>
</dbReference>
<dbReference type="CDD" id="cd00051">
    <property type="entry name" value="EFh"/>
    <property type="match status" value="1"/>
</dbReference>
<dbReference type="EMBL" id="UYJE01002236">
    <property type="protein sequence ID" value="VDI08821.1"/>
    <property type="molecule type" value="Genomic_DNA"/>
</dbReference>
<dbReference type="SMART" id="SM00054">
    <property type="entry name" value="EFh"/>
    <property type="match status" value="3"/>
</dbReference>
<reference evidence="5" key="1">
    <citation type="submission" date="2018-11" db="EMBL/GenBank/DDBJ databases">
        <authorList>
            <person name="Alioto T."/>
            <person name="Alioto T."/>
        </authorList>
    </citation>
    <scope>NUCLEOTIDE SEQUENCE</scope>
</reference>
<dbReference type="Proteomes" id="UP000596742">
    <property type="component" value="Unassembled WGS sequence"/>
</dbReference>
<dbReference type="PROSITE" id="PS00018">
    <property type="entry name" value="EF_HAND_1"/>
    <property type="match status" value="2"/>
</dbReference>
<dbReference type="PANTHER" id="PTHR23050">
    <property type="entry name" value="CALCIUM BINDING PROTEIN"/>
    <property type="match status" value="1"/>
</dbReference>
<dbReference type="AlphaFoldDB" id="A0A8B6CR62"/>
<dbReference type="Pfam" id="PF13499">
    <property type="entry name" value="EF-hand_7"/>
    <property type="match status" value="1"/>
</dbReference>
<feature type="domain" description="EF-hand" evidence="4">
    <location>
        <begin position="1"/>
        <end position="36"/>
    </location>
</feature>
<evidence type="ECO:0000256" key="3">
    <source>
        <dbReference type="ARBA" id="ARBA00023179"/>
    </source>
</evidence>
<evidence type="ECO:0000256" key="2">
    <source>
        <dbReference type="ARBA" id="ARBA00022837"/>
    </source>
</evidence>
<feature type="domain" description="EF-hand" evidence="4">
    <location>
        <begin position="74"/>
        <end position="109"/>
    </location>
</feature>
<dbReference type="OrthoDB" id="26525at2759"/>
<evidence type="ECO:0000313" key="6">
    <source>
        <dbReference type="Proteomes" id="UP000596742"/>
    </source>
</evidence>
<gene>
    <name evidence="5" type="ORF">MGAL_10B006984</name>
</gene>
<evidence type="ECO:0000256" key="1">
    <source>
        <dbReference type="ARBA" id="ARBA00022737"/>
    </source>
</evidence>
<dbReference type="Pfam" id="PF13202">
    <property type="entry name" value="EF-hand_5"/>
    <property type="match status" value="1"/>
</dbReference>
<keyword evidence="2" id="KW-0106">Calcium</keyword>
<dbReference type="InterPro" id="IPR002048">
    <property type="entry name" value="EF_hand_dom"/>
</dbReference>
<accession>A0A8B6CR62</accession>
<dbReference type="InterPro" id="IPR011992">
    <property type="entry name" value="EF-hand-dom_pair"/>
</dbReference>
<dbReference type="InterPro" id="IPR050145">
    <property type="entry name" value="Centrin_CML-like"/>
</dbReference>
<feature type="domain" description="EF-hand" evidence="4">
    <location>
        <begin position="113"/>
        <end position="147"/>
    </location>
</feature>
<comment type="caution">
    <text evidence="5">The sequence shown here is derived from an EMBL/GenBank/DDBJ whole genome shotgun (WGS) entry which is preliminary data.</text>
</comment>
<dbReference type="PROSITE" id="PS50222">
    <property type="entry name" value="EF_HAND_2"/>
    <property type="match status" value="3"/>
</dbReference>
<keyword evidence="1" id="KW-0677">Repeat</keyword>
<dbReference type="SUPFAM" id="SSF47473">
    <property type="entry name" value="EF-hand"/>
    <property type="match status" value="1"/>
</dbReference>
<evidence type="ECO:0000259" key="4">
    <source>
        <dbReference type="PROSITE" id="PS50222"/>
    </source>
</evidence>
<dbReference type="Gene3D" id="1.10.238.10">
    <property type="entry name" value="EF-hand"/>
    <property type="match status" value="2"/>
</dbReference>
<proteinExistence type="predicted"/>
<sequence>MSEKDIRETFDRLDQNKSGGITPNDVIKGLYLLRYHPTDLEEADIKHNLRMTDGLVTYEEFESVISSWIKGVSYESQLFMEAFSKVDKDNSGYIDKDELRTWLKRKDHEWTAEDEEDLGDLFNDADVNHNGKVEYNEFVKAFCGEEL</sequence>
<keyword evidence="6" id="KW-1185">Reference proteome</keyword>